<evidence type="ECO:0000256" key="5">
    <source>
        <dbReference type="ARBA" id="ARBA00023136"/>
    </source>
</evidence>
<dbReference type="GO" id="GO:0005789">
    <property type="term" value="C:endoplasmic reticulum membrane"/>
    <property type="evidence" value="ECO:0007669"/>
    <property type="project" value="TreeGrafter"/>
</dbReference>
<comment type="similarity">
    <text evidence="2">Belongs to the YSP2 family.</text>
</comment>
<dbReference type="Pfam" id="PF16016">
    <property type="entry name" value="VASt"/>
    <property type="match status" value="1"/>
</dbReference>
<dbReference type="AlphaFoldDB" id="A0A4S9A0N6"/>
<feature type="region of interest" description="Disordered" evidence="6">
    <location>
        <begin position="818"/>
        <end position="837"/>
    </location>
</feature>
<feature type="compositionally biased region" description="Low complexity" evidence="6">
    <location>
        <begin position="120"/>
        <end position="133"/>
    </location>
</feature>
<feature type="compositionally biased region" description="Low complexity" evidence="6">
    <location>
        <begin position="93"/>
        <end position="105"/>
    </location>
</feature>
<dbReference type="GO" id="GO:0032366">
    <property type="term" value="P:intracellular sterol transport"/>
    <property type="evidence" value="ECO:0007669"/>
    <property type="project" value="TreeGrafter"/>
</dbReference>
<feature type="compositionally biased region" description="Polar residues" evidence="6">
    <location>
        <begin position="451"/>
        <end position="480"/>
    </location>
</feature>
<dbReference type="InterPro" id="IPR011993">
    <property type="entry name" value="PH-like_dom_sf"/>
</dbReference>
<feature type="region of interest" description="Disordered" evidence="6">
    <location>
        <begin position="250"/>
        <end position="314"/>
    </location>
</feature>
<dbReference type="GO" id="GO:0005739">
    <property type="term" value="C:mitochondrion"/>
    <property type="evidence" value="ECO:0007669"/>
    <property type="project" value="TreeGrafter"/>
</dbReference>
<feature type="region of interest" description="Disordered" evidence="6">
    <location>
        <begin position="1010"/>
        <end position="1029"/>
    </location>
</feature>
<organism evidence="9 10">
    <name type="scientific">Aureobasidium pullulans</name>
    <name type="common">Black yeast</name>
    <name type="synonym">Pullularia pullulans</name>
    <dbReference type="NCBI Taxonomy" id="5580"/>
    <lineage>
        <taxon>Eukaryota</taxon>
        <taxon>Fungi</taxon>
        <taxon>Dikarya</taxon>
        <taxon>Ascomycota</taxon>
        <taxon>Pezizomycotina</taxon>
        <taxon>Dothideomycetes</taxon>
        <taxon>Dothideomycetidae</taxon>
        <taxon>Dothideales</taxon>
        <taxon>Saccotheciaceae</taxon>
        <taxon>Aureobasidium</taxon>
    </lineage>
</organism>
<dbReference type="InterPro" id="IPR031968">
    <property type="entry name" value="VASt"/>
</dbReference>
<feature type="compositionally biased region" description="Polar residues" evidence="6">
    <location>
        <begin position="250"/>
        <end position="263"/>
    </location>
</feature>
<feature type="region of interest" description="Disordered" evidence="6">
    <location>
        <begin position="451"/>
        <end position="562"/>
    </location>
</feature>
<reference evidence="9 10" key="1">
    <citation type="submission" date="2018-10" db="EMBL/GenBank/DDBJ databases">
        <title>Fifty Aureobasidium pullulans genomes reveal a recombining polyextremotolerant generalist.</title>
        <authorList>
            <person name="Gostincar C."/>
            <person name="Turk M."/>
            <person name="Zajc J."/>
            <person name="Gunde-Cimerman N."/>
        </authorList>
    </citation>
    <scope>NUCLEOTIDE SEQUENCE [LARGE SCALE GENOMIC DNA]</scope>
    <source>
        <strain evidence="9 10">EXF-10659</strain>
    </source>
</reference>
<comment type="subcellular location">
    <subcellularLocation>
        <location evidence="1">Membrane</location>
        <topology evidence="1">Single-pass membrane protein</topology>
    </subcellularLocation>
</comment>
<dbReference type="Proteomes" id="UP000308802">
    <property type="component" value="Unassembled WGS sequence"/>
</dbReference>
<sequence>MASTADAPRRNLSLKLRRGRKDADRNDSTSSIGSGPMDDHVSGLKPSIDNVFAKVKERRARKSQDLRRNSDDSSKGLRGLLPSSKKSRRKSSTQDSDLLSASSDLIPDRQRGTSPNPSELSLGNHGSGHSSLLTEDSDDQAPVRPTLSPHQSHAGYLTLSSPLINAAATNNPLPEDISHLADTLASPASPEKDAASLSLPATADRRQSPVDRFKGAFALPKKKPLPELPTEAHEAFPDLDSEPININTTVSSPRPSTPQSLPQKPTIITTVPSTPPNTVEPPTTFVTPPTPTSPQTHFSNASAQSLNSAVNSPPSYVNAAAQRRKRTGTFTSSKLSSTITASPLTPHIEEAKTPGGTITAPNTSSGFFSSVFNAAQNAANQLSTSLNTSIASNQKNKPLQSEQTDAAGGEEVIPGPETINSPELEPGVKRQLAVETLGRGDLSLDQLGISTESSDVSPMTSNVDLQDASSNVSQSTTNGQKQEESAAQRAVSAAYEKPVEKTISQATGGRPLSMVSGDGSDAGFQTPPRTSGTFDSVKRAGSVRSKLSGRRRHRGSSAATGGTLAAAVSASSATLVPGALGQGHRSTGFAVASSKRNKDFHQLFRSVPEDDYLIEDYSAALQRDILLHGRLYVSEGHICFSSNILGWVTNLVISFDEVVSVEKKSTAVIFPNAIVIQTLHARNVFASLVARDSTYDLIISIWKISHPNLKSSLHGVALDDSGTGDKTERAESIASEHDSSDQATEDDVYDEDEDQDDMGSFYEPGGSVAGSEIGDQAVSRKTSAVPVTAGVSTGNGPTKGAEVIEAAAPGATASADFPGPATHAPTECGDDGSHYDRPLADTTIPAPLGKVYSLMWGPASGTFMKKWLVDDQKSRELSFENEKGGMDDTHRTFIYSYIKPLNAPVGPRQTKCIVTATMETFDLEKCVSVNCSTATPDVPSGGIFTTKTRYCMMWGPNNSTRLIANCTVEWTGKSWLKGPIEKGANDGQTQYVKDLVAALTAGVAAKATVRGAPRGKGKGRRRTDAGMPAESVAVAPKKVPEEANWGLFEPLRGPLEPFVSILQPLFSAQIVITILVLLLAWTWLFPSRPRSTGVGFAIDSPGRLAAYEELWRREESELWDWLEDRVGLSNGIPVGDAAQERNDRQKALGVNQMGRRLRNHNLEGKQVEDAIRVTEERLSTLKDAVQRKKAAQKEEKKKKK</sequence>
<comment type="caution">
    <text evidence="9">The sequence shown here is derived from an EMBL/GenBank/DDBJ whole genome shotgun (WGS) entry which is preliminary data.</text>
</comment>
<dbReference type="CDD" id="cd13220">
    <property type="entry name" value="PH-GRAM_GRAMDC"/>
    <property type="match status" value="1"/>
</dbReference>
<evidence type="ECO:0000256" key="6">
    <source>
        <dbReference type="SAM" id="MobiDB-lite"/>
    </source>
</evidence>
<feature type="compositionally biased region" description="Acidic residues" evidence="6">
    <location>
        <begin position="743"/>
        <end position="757"/>
    </location>
</feature>
<dbReference type="SMART" id="SM00568">
    <property type="entry name" value="GRAM"/>
    <property type="match status" value="1"/>
</dbReference>
<dbReference type="GO" id="GO:0032541">
    <property type="term" value="C:cortical endoplasmic reticulum"/>
    <property type="evidence" value="ECO:0007669"/>
    <property type="project" value="TreeGrafter"/>
</dbReference>
<feature type="region of interest" description="Disordered" evidence="6">
    <location>
        <begin position="1"/>
        <end position="154"/>
    </location>
</feature>
<feature type="region of interest" description="Disordered" evidence="6">
    <location>
        <begin position="717"/>
        <end position="798"/>
    </location>
</feature>
<feature type="compositionally biased region" description="Polar residues" evidence="6">
    <location>
        <begin position="295"/>
        <end position="314"/>
    </location>
</feature>
<dbReference type="GO" id="GO:0032934">
    <property type="term" value="F:sterol binding"/>
    <property type="evidence" value="ECO:0007669"/>
    <property type="project" value="TreeGrafter"/>
</dbReference>
<dbReference type="GO" id="GO:0140268">
    <property type="term" value="C:endoplasmic reticulum-plasma membrane contact site"/>
    <property type="evidence" value="ECO:0007669"/>
    <property type="project" value="TreeGrafter"/>
</dbReference>
<dbReference type="EMBL" id="QZAO01000228">
    <property type="protein sequence ID" value="THW72425.1"/>
    <property type="molecule type" value="Genomic_DNA"/>
</dbReference>
<gene>
    <name evidence="9" type="ORF">D6D19_06516</name>
</gene>
<dbReference type="Gene3D" id="2.30.29.30">
    <property type="entry name" value="Pleckstrin-homology domain (PH domain)/Phosphotyrosine-binding domain (PTB)"/>
    <property type="match status" value="1"/>
</dbReference>
<evidence type="ECO:0000256" key="2">
    <source>
        <dbReference type="ARBA" id="ARBA00006582"/>
    </source>
</evidence>
<protein>
    <recommendedName>
        <fullName evidence="8">VASt domain-containing protein</fullName>
    </recommendedName>
</protein>
<feature type="transmembrane region" description="Helical" evidence="7">
    <location>
        <begin position="1065"/>
        <end position="1085"/>
    </location>
</feature>
<dbReference type="PANTHER" id="PTHR23319">
    <property type="entry name" value="GRAM DOMAIN CONTAINING 1B, ISOFORM E"/>
    <property type="match status" value="1"/>
</dbReference>
<name>A0A4S9A0N6_AURPU</name>
<dbReference type="InterPro" id="IPR051482">
    <property type="entry name" value="Cholesterol_transport"/>
</dbReference>
<evidence type="ECO:0000256" key="1">
    <source>
        <dbReference type="ARBA" id="ARBA00004167"/>
    </source>
</evidence>
<proteinExistence type="inferred from homology"/>
<feature type="compositionally biased region" description="Polar residues" evidence="6">
    <location>
        <begin position="391"/>
        <end position="404"/>
    </location>
</feature>
<feature type="domain" description="VASt" evidence="8">
    <location>
        <begin position="835"/>
        <end position="1007"/>
    </location>
</feature>
<dbReference type="InterPro" id="IPR004182">
    <property type="entry name" value="GRAM"/>
</dbReference>
<feature type="region of interest" description="Disordered" evidence="6">
    <location>
        <begin position="391"/>
        <end position="427"/>
    </location>
</feature>
<keyword evidence="3 7" id="KW-0812">Transmembrane</keyword>
<dbReference type="PANTHER" id="PTHR23319:SF4">
    <property type="entry name" value="GRAM DOMAIN CONTAINING 1B, ISOFORM E"/>
    <property type="match status" value="1"/>
</dbReference>
<dbReference type="GO" id="GO:0005886">
    <property type="term" value="C:plasma membrane"/>
    <property type="evidence" value="ECO:0007669"/>
    <property type="project" value="TreeGrafter"/>
</dbReference>
<feature type="region of interest" description="Disordered" evidence="6">
    <location>
        <begin position="184"/>
        <end position="210"/>
    </location>
</feature>
<evidence type="ECO:0000259" key="8">
    <source>
        <dbReference type="PROSITE" id="PS51778"/>
    </source>
</evidence>
<evidence type="ECO:0000256" key="4">
    <source>
        <dbReference type="ARBA" id="ARBA00022989"/>
    </source>
</evidence>
<evidence type="ECO:0000313" key="10">
    <source>
        <dbReference type="Proteomes" id="UP000308802"/>
    </source>
</evidence>
<evidence type="ECO:0000313" key="9">
    <source>
        <dbReference type="EMBL" id="THW72425.1"/>
    </source>
</evidence>
<dbReference type="PROSITE" id="PS51778">
    <property type="entry name" value="VAST"/>
    <property type="match status" value="1"/>
</dbReference>
<evidence type="ECO:0000256" key="7">
    <source>
        <dbReference type="SAM" id="Phobius"/>
    </source>
</evidence>
<keyword evidence="4 7" id="KW-1133">Transmembrane helix</keyword>
<accession>A0A4S9A0N6</accession>
<dbReference type="GO" id="GO:0120015">
    <property type="term" value="F:sterol transfer activity"/>
    <property type="evidence" value="ECO:0007669"/>
    <property type="project" value="TreeGrafter"/>
</dbReference>
<feature type="compositionally biased region" description="Basic and acidic residues" evidence="6">
    <location>
        <begin position="62"/>
        <end position="75"/>
    </location>
</feature>
<feature type="compositionally biased region" description="Basic and acidic residues" evidence="6">
    <location>
        <begin position="723"/>
        <end position="740"/>
    </location>
</feature>
<evidence type="ECO:0000256" key="3">
    <source>
        <dbReference type="ARBA" id="ARBA00022692"/>
    </source>
</evidence>
<dbReference type="Pfam" id="PF02893">
    <property type="entry name" value="GRAM"/>
    <property type="match status" value="1"/>
</dbReference>
<keyword evidence="5 7" id="KW-0472">Membrane</keyword>